<dbReference type="AlphaFoldDB" id="A0A2S4PZW6"/>
<dbReference type="Proteomes" id="UP000237438">
    <property type="component" value="Unassembled WGS sequence"/>
</dbReference>
<evidence type="ECO:0000256" key="1">
    <source>
        <dbReference type="SAM" id="MobiDB-lite"/>
    </source>
</evidence>
<evidence type="ECO:0000313" key="2">
    <source>
        <dbReference type="EMBL" id="POS87584.1"/>
    </source>
</evidence>
<gene>
    <name evidence="2" type="ORF">EPUL_001804</name>
</gene>
<accession>A0A2S4PZW6</accession>
<feature type="compositionally biased region" description="Acidic residues" evidence="1">
    <location>
        <begin position="57"/>
        <end position="75"/>
    </location>
</feature>
<comment type="caution">
    <text evidence="2">The sequence shown here is derived from an EMBL/GenBank/DDBJ whole genome shotgun (WGS) entry which is preliminary data.</text>
</comment>
<reference evidence="2 3" key="1">
    <citation type="submission" date="2017-10" db="EMBL/GenBank/DDBJ databases">
        <title>Development of genomic resources for the powdery mildew, Erysiphe pulchra.</title>
        <authorList>
            <person name="Wadl P.A."/>
            <person name="Mack B.M."/>
            <person name="Moore G."/>
            <person name="Beltz S.B."/>
        </authorList>
    </citation>
    <scope>NUCLEOTIDE SEQUENCE [LARGE SCALE GENOMIC DNA]</scope>
    <source>
        <strain evidence="2">Cflorida</strain>
    </source>
</reference>
<protein>
    <recommendedName>
        <fullName evidence="4">GAG-pre-integrase domain-containing protein</fullName>
    </recommendedName>
</protein>
<proteinExistence type="predicted"/>
<dbReference type="EMBL" id="PEDP01000103">
    <property type="protein sequence ID" value="POS87584.1"/>
    <property type="molecule type" value="Genomic_DNA"/>
</dbReference>
<organism evidence="2 3">
    <name type="scientific">Erysiphe pulchra</name>
    <dbReference type="NCBI Taxonomy" id="225359"/>
    <lineage>
        <taxon>Eukaryota</taxon>
        <taxon>Fungi</taxon>
        <taxon>Dikarya</taxon>
        <taxon>Ascomycota</taxon>
        <taxon>Pezizomycotina</taxon>
        <taxon>Leotiomycetes</taxon>
        <taxon>Erysiphales</taxon>
        <taxon>Erysiphaceae</taxon>
        <taxon>Erysiphe</taxon>
    </lineage>
</organism>
<feature type="region of interest" description="Disordered" evidence="1">
    <location>
        <begin position="1"/>
        <end position="21"/>
    </location>
</feature>
<evidence type="ECO:0008006" key="4">
    <source>
        <dbReference type="Google" id="ProtNLM"/>
    </source>
</evidence>
<keyword evidence="3" id="KW-1185">Reference proteome</keyword>
<dbReference type="STRING" id="225359.A0A2S4PZW6"/>
<evidence type="ECO:0000313" key="3">
    <source>
        <dbReference type="Proteomes" id="UP000237438"/>
    </source>
</evidence>
<feature type="region of interest" description="Disordered" evidence="1">
    <location>
        <begin position="36"/>
        <end position="78"/>
    </location>
</feature>
<sequence length="521" mass="59321">MSGALKDLSTAKIKRDRSASVSYSLRELRGRRIGFDAIEENNESPPSSVDRQPPVQNDDDDDNEAEDDDDYDDDKDLGASWNKNLRPKELRLASVSNWLHYKEDLLIEIQSIGYEFGMRLAPFDEIKLAGAIRRTTTSDARTFIRGTKIMKLFEATFQQVSELQQDNYWEELSSLKYRGDCPITYITKFKTAIHNYRSVGDQVPSVQAKNILKASLSDTSADVHATNFRENLIPETIVEIKSGQFPVQTGNGVVHDECMGEVLLPLMGAKGEWKTLHLKHVLHKKELLHNLVSDERFYKRGGRQEENRLVNCDGTILTDFDVEMFGVFRWLNGCSEPLKSLSTSITIQVLKNGNKNSSINEKLELVENQEYQAKYKSCVKGGVFDMSDEIMRRLVLWQQRLCHPSADRLKWTIRHAIGIDLDVSDVKSLPCEACDMGKSLKYTTRDSRSCMEIVGEDWHCDIGSLTPVTMDGYKHFCLTTEDVSRYRIFKSLKHKNEAGAKLKAILSKANIRLKAESWIES</sequence>
<dbReference type="OrthoDB" id="4770319at2759"/>
<name>A0A2S4PZW6_9PEZI</name>